<organism evidence="1 2">
    <name type="scientific">Sphagnum jensenii</name>
    <dbReference type="NCBI Taxonomy" id="128206"/>
    <lineage>
        <taxon>Eukaryota</taxon>
        <taxon>Viridiplantae</taxon>
        <taxon>Streptophyta</taxon>
        <taxon>Embryophyta</taxon>
        <taxon>Bryophyta</taxon>
        <taxon>Sphagnophytina</taxon>
        <taxon>Sphagnopsida</taxon>
        <taxon>Sphagnales</taxon>
        <taxon>Sphagnaceae</taxon>
        <taxon>Sphagnum</taxon>
    </lineage>
</organism>
<name>A0ABP1BVH4_9BRYO</name>
<evidence type="ECO:0000313" key="1">
    <source>
        <dbReference type="EMBL" id="CAK9880402.1"/>
    </source>
</evidence>
<accession>A0ABP1BVH4</accession>
<proteinExistence type="predicted"/>
<protein>
    <submittedName>
        <fullName evidence="1">Uncharacterized protein</fullName>
    </submittedName>
</protein>
<dbReference type="EMBL" id="OZ023708">
    <property type="protein sequence ID" value="CAK9880402.1"/>
    <property type="molecule type" value="Genomic_DNA"/>
</dbReference>
<sequence length="106" mass="11727">MFLRCFVSNINGLFMTNCIHSKDLAVFRWRQSSDVLFGALVNASGRAELDGIIDQSIDLDLDSAVFRWRQSSDVLFGALVDASGRAELDGIIDQSIDPDLGLYEPD</sequence>
<reference evidence="1" key="1">
    <citation type="submission" date="2024-03" db="EMBL/GenBank/DDBJ databases">
        <authorList>
            <consortium name="ELIXIR-Norway"/>
            <consortium name="Elixir Norway"/>
        </authorList>
    </citation>
    <scope>NUCLEOTIDE SEQUENCE</scope>
</reference>
<gene>
    <name evidence="1" type="ORF">CSSPJE1EN2_LOCUS21818</name>
</gene>
<dbReference type="Proteomes" id="UP001497522">
    <property type="component" value="Chromosome 7"/>
</dbReference>
<keyword evidence="2" id="KW-1185">Reference proteome</keyword>
<evidence type="ECO:0000313" key="2">
    <source>
        <dbReference type="Proteomes" id="UP001497522"/>
    </source>
</evidence>